<evidence type="ECO:0000256" key="1">
    <source>
        <dbReference type="SAM" id="MobiDB-lite"/>
    </source>
</evidence>
<comment type="caution">
    <text evidence="3">The sequence shown here is derived from an EMBL/GenBank/DDBJ whole genome shotgun (WGS) entry which is preliminary data.</text>
</comment>
<keyword evidence="2" id="KW-0812">Transmembrane</keyword>
<keyword evidence="4" id="KW-1185">Reference proteome</keyword>
<evidence type="ECO:0000313" key="4">
    <source>
        <dbReference type="Proteomes" id="UP000828390"/>
    </source>
</evidence>
<keyword evidence="2" id="KW-0472">Membrane</keyword>
<evidence type="ECO:0000313" key="3">
    <source>
        <dbReference type="EMBL" id="KAH3834449.1"/>
    </source>
</evidence>
<feature type="transmembrane region" description="Helical" evidence="2">
    <location>
        <begin position="127"/>
        <end position="147"/>
    </location>
</feature>
<reference evidence="3" key="1">
    <citation type="journal article" date="2019" name="bioRxiv">
        <title>The Genome of the Zebra Mussel, Dreissena polymorpha: A Resource for Invasive Species Research.</title>
        <authorList>
            <person name="McCartney M.A."/>
            <person name="Auch B."/>
            <person name="Kono T."/>
            <person name="Mallez S."/>
            <person name="Zhang Y."/>
            <person name="Obille A."/>
            <person name="Becker A."/>
            <person name="Abrahante J.E."/>
            <person name="Garbe J."/>
            <person name="Badalamenti J.P."/>
            <person name="Herman A."/>
            <person name="Mangelson H."/>
            <person name="Liachko I."/>
            <person name="Sullivan S."/>
            <person name="Sone E.D."/>
            <person name="Koren S."/>
            <person name="Silverstein K.A.T."/>
            <person name="Beckman K.B."/>
            <person name="Gohl D.M."/>
        </authorList>
    </citation>
    <scope>NUCLEOTIDE SEQUENCE</scope>
    <source>
        <strain evidence="3">Duluth1</strain>
        <tissue evidence="3">Whole animal</tissue>
    </source>
</reference>
<proteinExistence type="predicted"/>
<dbReference type="EMBL" id="JAIWYP010000004">
    <property type="protein sequence ID" value="KAH3834449.1"/>
    <property type="molecule type" value="Genomic_DNA"/>
</dbReference>
<dbReference type="AlphaFoldDB" id="A0A9D4QKH5"/>
<gene>
    <name evidence="3" type="ORF">DPMN_107775</name>
</gene>
<protein>
    <submittedName>
        <fullName evidence="3">Uncharacterized protein</fullName>
    </submittedName>
</protein>
<dbReference type="Proteomes" id="UP000828390">
    <property type="component" value="Unassembled WGS sequence"/>
</dbReference>
<name>A0A9D4QKH5_DREPO</name>
<feature type="region of interest" description="Disordered" evidence="1">
    <location>
        <begin position="1"/>
        <end position="86"/>
    </location>
</feature>
<organism evidence="3 4">
    <name type="scientific">Dreissena polymorpha</name>
    <name type="common">Zebra mussel</name>
    <name type="synonym">Mytilus polymorpha</name>
    <dbReference type="NCBI Taxonomy" id="45954"/>
    <lineage>
        <taxon>Eukaryota</taxon>
        <taxon>Metazoa</taxon>
        <taxon>Spiralia</taxon>
        <taxon>Lophotrochozoa</taxon>
        <taxon>Mollusca</taxon>
        <taxon>Bivalvia</taxon>
        <taxon>Autobranchia</taxon>
        <taxon>Heteroconchia</taxon>
        <taxon>Euheterodonta</taxon>
        <taxon>Imparidentia</taxon>
        <taxon>Neoheterodontei</taxon>
        <taxon>Myida</taxon>
        <taxon>Dreissenoidea</taxon>
        <taxon>Dreissenidae</taxon>
        <taxon>Dreissena</taxon>
    </lineage>
</organism>
<reference evidence="3" key="2">
    <citation type="submission" date="2020-11" db="EMBL/GenBank/DDBJ databases">
        <authorList>
            <person name="McCartney M.A."/>
            <person name="Auch B."/>
            <person name="Kono T."/>
            <person name="Mallez S."/>
            <person name="Becker A."/>
            <person name="Gohl D.M."/>
            <person name="Silverstein K.A.T."/>
            <person name="Koren S."/>
            <person name="Bechman K.B."/>
            <person name="Herman A."/>
            <person name="Abrahante J.E."/>
            <person name="Garbe J."/>
        </authorList>
    </citation>
    <scope>NUCLEOTIDE SEQUENCE</scope>
    <source>
        <strain evidence="3">Duluth1</strain>
        <tissue evidence="3">Whole animal</tissue>
    </source>
</reference>
<sequence length="207" mass="23881">MGAEDCLELHEKAEESKEVNEKKANESKPVSFKQDFESKTSEAAMNGDKEKHVQPITSFTAISPRDNPQEQSSRKTERLTNNKNESTIEVISDKSTEERINVEEGNCEMVKEVLTYKEFYKKYMKKPVYDVTCLMLCYTLCMTTELGLDLYRVMRNQTIIQTDIDGLVLVISDATFGLLSLMISSVFLKRFWKRRDKPLQKEELPPS</sequence>
<accession>A0A9D4QKH5</accession>
<feature type="compositionally biased region" description="Basic and acidic residues" evidence="1">
    <location>
        <begin position="7"/>
        <end position="26"/>
    </location>
</feature>
<evidence type="ECO:0000256" key="2">
    <source>
        <dbReference type="SAM" id="Phobius"/>
    </source>
</evidence>
<keyword evidence="2" id="KW-1133">Transmembrane helix</keyword>
<feature type="transmembrane region" description="Helical" evidence="2">
    <location>
        <begin position="167"/>
        <end position="188"/>
    </location>
</feature>